<dbReference type="GO" id="GO:0019752">
    <property type="term" value="P:carboxylic acid metabolic process"/>
    <property type="evidence" value="ECO:0007669"/>
    <property type="project" value="InterPro"/>
</dbReference>
<comment type="caution">
    <text evidence="8">The sequence shown here is derived from an EMBL/GenBank/DDBJ whole genome shotgun (WGS) entry which is preliminary data.</text>
</comment>
<dbReference type="Proteomes" id="UP000735302">
    <property type="component" value="Unassembled WGS sequence"/>
</dbReference>
<evidence type="ECO:0000256" key="3">
    <source>
        <dbReference type="ARBA" id="ARBA00022793"/>
    </source>
</evidence>
<accession>A0AAV3ZGN4</accession>
<evidence type="ECO:0000256" key="4">
    <source>
        <dbReference type="ARBA" id="ARBA00022898"/>
    </source>
</evidence>
<evidence type="ECO:0000256" key="7">
    <source>
        <dbReference type="RuleBase" id="RU000382"/>
    </source>
</evidence>
<keyword evidence="4 6" id="KW-0663">Pyridoxal phosphate</keyword>
<evidence type="ECO:0000256" key="6">
    <source>
        <dbReference type="PIRSR" id="PIRSR602129-50"/>
    </source>
</evidence>
<evidence type="ECO:0000313" key="9">
    <source>
        <dbReference type="Proteomes" id="UP000735302"/>
    </source>
</evidence>
<dbReference type="Gene3D" id="3.90.1150.170">
    <property type="match status" value="1"/>
</dbReference>
<dbReference type="InterPro" id="IPR002129">
    <property type="entry name" value="PyrdxlP-dep_de-COase"/>
</dbReference>
<name>A0AAV3ZGN4_9GAST</name>
<gene>
    <name evidence="8" type="ORF">PoB_002128000</name>
</gene>
<keyword evidence="5 7" id="KW-0456">Lyase</keyword>
<evidence type="ECO:0000256" key="2">
    <source>
        <dbReference type="ARBA" id="ARBA00009533"/>
    </source>
</evidence>
<feature type="modified residue" description="N6-(pyridoxal phosphate)lysine" evidence="6">
    <location>
        <position position="303"/>
    </location>
</feature>
<dbReference type="PANTHER" id="PTHR45677">
    <property type="entry name" value="GLUTAMATE DECARBOXYLASE-RELATED"/>
    <property type="match status" value="1"/>
</dbReference>
<dbReference type="GO" id="GO:0016831">
    <property type="term" value="F:carboxy-lyase activity"/>
    <property type="evidence" value="ECO:0007669"/>
    <property type="project" value="UniProtKB-KW"/>
</dbReference>
<evidence type="ECO:0000313" key="8">
    <source>
        <dbReference type="EMBL" id="GFN94774.1"/>
    </source>
</evidence>
<dbReference type="EMBL" id="BLXT01002468">
    <property type="protein sequence ID" value="GFN94774.1"/>
    <property type="molecule type" value="Genomic_DNA"/>
</dbReference>
<dbReference type="AlphaFoldDB" id="A0AAV3ZGN4"/>
<evidence type="ECO:0000256" key="1">
    <source>
        <dbReference type="ARBA" id="ARBA00001933"/>
    </source>
</evidence>
<dbReference type="SUPFAM" id="SSF53383">
    <property type="entry name" value="PLP-dependent transferases"/>
    <property type="match status" value="1"/>
</dbReference>
<protein>
    <submittedName>
        <fullName evidence="8">Cysteine sulfinic acid decarboxylase-like</fullName>
    </submittedName>
</protein>
<evidence type="ECO:0000256" key="5">
    <source>
        <dbReference type="ARBA" id="ARBA00023239"/>
    </source>
</evidence>
<dbReference type="Pfam" id="PF00282">
    <property type="entry name" value="Pyridoxal_deC"/>
    <property type="match status" value="1"/>
</dbReference>
<reference evidence="8 9" key="1">
    <citation type="journal article" date="2021" name="Elife">
        <title>Chloroplast acquisition without the gene transfer in kleptoplastic sea slugs, Plakobranchus ocellatus.</title>
        <authorList>
            <person name="Maeda T."/>
            <person name="Takahashi S."/>
            <person name="Yoshida T."/>
            <person name="Shimamura S."/>
            <person name="Takaki Y."/>
            <person name="Nagai Y."/>
            <person name="Toyoda A."/>
            <person name="Suzuki Y."/>
            <person name="Arimoto A."/>
            <person name="Ishii H."/>
            <person name="Satoh N."/>
            <person name="Nishiyama T."/>
            <person name="Hasebe M."/>
            <person name="Maruyama T."/>
            <person name="Minagawa J."/>
            <person name="Obokata J."/>
            <person name="Shigenobu S."/>
        </authorList>
    </citation>
    <scope>NUCLEOTIDE SEQUENCE [LARGE SCALE GENOMIC DNA]</scope>
</reference>
<organism evidence="8 9">
    <name type="scientific">Plakobranchus ocellatus</name>
    <dbReference type="NCBI Taxonomy" id="259542"/>
    <lineage>
        <taxon>Eukaryota</taxon>
        <taxon>Metazoa</taxon>
        <taxon>Spiralia</taxon>
        <taxon>Lophotrochozoa</taxon>
        <taxon>Mollusca</taxon>
        <taxon>Gastropoda</taxon>
        <taxon>Heterobranchia</taxon>
        <taxon>Euthyneura</taxon>
        <taxon>Panpulmonata</taxon>
        <taxon>Sacoglossa</taxon>
        <taxon>Placobranchoidea</taxon>
        <taxon>Plakobranchidae</taxon>
        <taxon>Plakobranchus</taxon>
    </lineage>
</organism>
<keyword evidence="3" id="KW-0210">Decarboxylase</keyword>
<keyword evidence="9" id="KW-1185">Reference proteome</keyword>
<dbReference type="InterPro" id="IPR015424">
    <property type="entry name" value="PyrdxlP-dep_Trfase"/>
</dbReference>
<dbReference type="PANTHER" id="PTHR45677:SF8">
    <property type="entry name" value="CYSTEINE SULFINIC ACID DECARBOXYLASE"/>
    <property type="match status" value="1"/>
</dbReference>
<proteinExistence type="inferred from homology"/>
<comment type="similarity">
    <text evidence="2 7">Belongs to the group II decarboxylase family.</text>
</comment>
<dbReference type="GO" id="GO:0030170">
    <property type="term" value="F:pyridoxal phosphate binding"/>
    <property type="evidence" value="ECO:0007669"/>
    <property type="project" value="InterPro"/>
</dbReference>
<dbReference type="GO" id="GO:0005737">
    <property type="term" value="C:cytoplasm"/>
    <property type="evidence" value="ECO:0007669"/>
    <property type="project" value="TreeGrafter"/>
</dbReference>
<sequence>MASLTKGMSFNNPEVIKFLDEAYRLIKEEALQKGTSRDYPVLEFMHPHELESTLDLEITAEPASHEQILDAMKNIIRYSIKTGHPRFHNQLFGSLDPYSQAGAWLASSLNANIHTYEVCPVFIIMEKYFFQKILNIVGFEHGDGVFCPGGSASNFFSIHLARFKKFPEAKKNGLFGSAPFRCYASEDGHYSMQKAAIFLGLGMNNLVGVKTDGRGHIIPSELERCIKADLDKGYTPLMVTATSGTTVLGSYDDLPAISKVCKKYDLWLHADACWGGGALLSKKHRHLLKGSHLCNSMSWNFHKMTGVPVQTSVFLINDPSKKLLEEANSAKAEYLFQPDKHYDTSYDVGDKTVQCGRAVDITKVWLQWRALGDEGMEARIDRGFENARYLTQKLRSTEGFRLVLPEFECTNVSFWYIPHRLRGQVEDNKWWQELHKIAPKLKERMVKAGNLMIQYQPLSTKGFVNFFRIIILNPLCGPRDMDFVIEEFERLGKDL</sequence>
<dbReference type="Gene3D" id="3.40.640.10">
    <property type="entry name" value="Type I PLP-dependent aspartate aminotransferase-like (Major domain)"/>
    <property type="match status" value="1"/>
</dbReference>
<dbReference type="InterPro" id="IPR015421">
    <property type="entry name" value="PyrdxlP-dep_Trfase_major"/>
</dbReference>
<comment type="cofactor">
    <cofactor evidence="1 6 7">
        <name>pyridoxal 5'-phosphate</name>
        <dbReference type="ChEBI" id="CHEBI:597326"/>
    </cofactor>
</comment>